<organism evidence="1">
    <name type="scientific">Ixodes ricinus</name>
    <name type="common">Common tick</name>
    <name type="synonym">Acarus ricinus</name>
    <dbReference type="NCBI Taxonomy" id="34613"/>
    <lineage>
        <taxon>Eukaryota</taxon>
        <taxon>Metazoa</taxon>
        <taxon>Ecdysozoa</taxon>
        <taxon>Arthropoda</taxon>
        <taxon>Chelicerata</taxon>
        <taxon>Arachnida</taxon>
        <taxon>Acari</taxon>
        <taxon>Parasitiformes</taxon>
        <taxon>Ixodida</taxon>
        <taxon>Ixodoidea</taxon>
        <taxon>Ixodidae</taxon>
        <taxon>Ixodinae</taxon>
        <taxon>Ixodes</taxon>
    </lineage>
</organism>
<proteinExistence type="predicted"/>
<dbReference type="EMBL" id="GIFC01003473">
    <property type="protein sequence ID" value="MXU85556.1"/>
    <property type="molecule type" value="Transcribed_RNA"/>
</dbReference>
<dbReference type="AlphaFoldDB" id="A0A6B0UBI0"/>
<protein>
    <submittedName>
        <fullName evidence="1">Putative secreted protein</fullName>
    </submittedName>
</protein>
<reference evidence="1" key="1">
    <citation type="submission" date="2019-12" db="EMBL/GenBank/DDBJ databases">
        <title>An insight into the sialome of adult female Ixodes ricinus ticks feeding for 6 days.</title>
        <authorList>
            <person name="Perner J."/>
            <person name="Ribeiro J.M.C."/>
        </authorList>
    </citation>
    <scope>NUCLEOTIDE SEQUENCE</scope>
    <source>
        <strain evidence="1">Semi-engorged</strain>
        <tissue evidence="1">Salivary glands</tissue>
    </source>
</reference>
<name>A0A6B0UBI0_IXORI</name>
<sequence length="86" mass="10030">MTVTLRCLPVFRKIVTIFLQATPRAARQIMKRAIKLFSFFGDTASLRVKTSSAAFRNFLLVARSHQCRKIPHVLDKRHHRKLSTFF</sequence>
<evidence type="ECO:0000313" key="1">
    <source>
        <dbReference type="EMBL" id="MXU85556.1"/>
    </source>
</evidence>
<accession>A0A6B0UBI0</accession>